<comment type="similarity">
    <text evidence="1">Belongs to the aldo/keto reductase family.</text>
</comment>
<proteinExistence type="inferred from homology"/>
<dbReference type="InterPro" id="IPR036812">
    <property type="entry name" value="NAD(P)_OxRdtase_dom_sf"/>
</dbReference>
<keyword evidence="3" id="KW-0560">Oxidoreductase</keyword>
<evidence type="ECO:0000256" key="5">
    <source>
        <dbReference type="PIRSR" id="PIRSR000097-2"/>
    </source>
</evidence>
<evidence type="ECO:0000313" key="9">
    <source>
        <dbReference type="Proteomes" id="UP000011083"/>
    </source>
</evidence>
<dbReference type="SUPFAM" id="SSF51430">
    <property type="entry name" value="NAD(P)-linked oxidoreductase"/>
    <property type="match status" value="1"/>
</dbReference>
<dbReference type="PANTHER" id="PTHR43827">
    <property type="entry name" value="2,5-DIKETO-D-GLUCONIC ACID REDUCTASE"/>
    <property type="match status" value="1"/>
</dbReference>
<evidence type="ECO:0000256" key="3">
    <source>
        <dbReference type="ARBA" id="ARBA00023002"/>
    </source>
</evidence>
<organism evidence="8 9">
    <name type="scientific">Acanthamoeba castellanii (strain ATCC 30010 / Neff)</name>
    <dbReference type="NCBI Taxonomy" id="1257118"/>
    <lineage>
        <taxon>Eukaryota</taxon>
        <taxon>Amoebozoa</taxon>
        <taxon>Discosea</taxon>
        <taxon>Longamoebia</taxon>
        <taxon>Centramoebida</taxon>
        <taxon>Acanthamoebidae</taxon>
        <taxon>Acanthamoeba</taxon>
    </lineage>
</organism>
<dbReference type="FunFam" id="3.20.20.100:FF:000002">
    <property type="entry name" value="2,5-diketo-D-gluconic acid reductase A"/>
    <property type="match status" value="1"/>
</dbReference>
<dbReference type="InterPro" id="IPR018170">
    <property type="entry name" value="Aldo/ket_reductase_CS"/>
</dbReference>
<feature type="domain" description="NADP-dependent oxidoreductase" evidence="7">
    <location>
        <begin position="40"/>
        <end position="281"/>
    </location>
</feature>
<keyword evidence="9" id="KW-1185">Reference proteome</keyword>
<dbReference type="VEuPathDB" id="AmoebaDB:ACA1_088620"/>
<dbReference type="InterPro" id="IPR020471">
    <property type="entry name" value="AKR"/>
</dbReference>
<dbReference type="PANTHER" id="PTHR43827:SF3">
    <property type="entry name" value="NADP-DEPENDENT OXIDOREDUCTASE DOMAIN-CONTAINING PROTEIN"/>
    <property type="match status" value="1"/>
</dbReference>
<evidence type="ECO:0000256" key="2">
    <source>
        <dbReference type="ARBA" id="ARBA00022857"/>
    </source>
</evidence>
<dbReference type="PIRSF" id="PIRSF000097">
    <property type="entry name" value="AKR"/>
    <property type="match status" value="1"/>
</dbReference>
<dbReference type="PROSITE" id="PS00063">
    <property type="entry name" value="ALDOKETO_REDUCTASE_3"/>
    <property type="match status" value="1"/>
</dbReference>
<dbReference type="GO" id="GO:0016616">
    <property type="term" value="F:oxidoreductase activity, acting on the CH-OH group of donors, NAD or NADP as acceptor"/>
    <property type="evidence" value="ECO:0007669"/>
    <property type="project" value="UniProtKB-ARBA"/>
</dbReference>
<evidence type="ECO:0000259" key="7">
    <source>
        <dbReference type="Pfam" id="PF00248"/>
    </source>
</evidence>
<dbReference type="PROSITE" id="PS00798">
    <property type="entry name" value="ALDOKETO_REDUCTASE_1"/>
    <property type="match status" value="1"/>
</dbReference>
<name>L8GUM6_ACACF</name>
<keyword evidence="2" id="KW-0521">NADP</keyword>
<accession>L8GUM6</accession>
<dbReference type="Proteomes" id="UP000011083">
    <property type="component" value="Unassembled WGS sequence"/>
</dbReference>
<sequence>METTQRNLASASSFAQCGVRLNTGAWMPAPAYGTWNVRGSAGRVALNEALAAGYRHLDTANMYSNERDVGAVLRSHPDLHPDAAVPSSSSSSIFVTTKFTGHGYAHAKAACELALKELGVASIDLFLIHWPGQGDEAARRESWRALEELYAAGKCRAIGVSNYTEHHLRQLLAHAKVVPAVNEFEFHPHLVQTELVKFCHAHGIEVMSYMPLGAGNLIDHPDLDPIARRHGKTIPQVILRWHLQHGVVPIPKSANKKRMAENSQLFDFRLTDDEMAAIDDLHCDERYDWDPTNVA</sequence>
<feature type="site" description="Lowers pKa of active site Tyr" evidence="6">
    <location>
        <position position="98"/>
    </location>
</feature>
<dbReference type="OMA" id="VHWPSEG"/>
<dbReference type="InterPro" id="IPR023210">
    <property type="entry name" value="NADP_OxRdtase_dom"/>
</dbReference>
<evidence type="ECO:0000256" key="6">
    <source>
        <dbReference type="PIRSR" id="PIRSR000097-3"/>
    </source>
</evidence>
<dbReference type="STRING" id="1257118.L8GUM6"/>
<dbReference type="EMBL" id="KB007985">
    <property type="protein sequence ID" value="ELR16617.1"/>
    <property type="molecule type" value="Genomic_DNA"/>
</dbReference>
<evidence type="ECO:0000313" key="8">
    <source>
        <dbReference type="EMBL" id="ELR16617.1"/>
    </source>
</evidence>
<feature type="binding site" evidence="5">
    <location>
        <position position="129"/>
    </location>
    <ligand>
        <name>substrate</name>
    </ligand>
</feature>
<dbReference type="Gene3D" id="3.20.20.100">
    <property type="entry name" value="NADP-dependent oxidoreductase domain"/>
    <property type="match status" value="1"/>
</dbReference>
<dbReference type="PRINTS" id="PR00069">
    <property type="entry name" value="ALDKETRDTASE"/>
</dbReference>
<dbReference type="AlphaFoldDB" id="L8GUM6"/>
<evidence type="ECO:0000256" key="4">
    <source>
        <dbReference type="PIRSR" id="PIRSR000097-1"/>
    </source>
</evidence>
<feature type="active site" description="Proton donor" evidence="4">
    <location>
        <position position="63"/>
    </location>
</feature>
<protein>
    <submittedName>
        <fullName evidence="8">Aldo/keto reductase family oxidoreductase</fullName>
    </submittedName>
</protein>
<dbReference type="GeneID" id="14917300"/>
<dbReference type="CDD" id="cd19071">
    <property type="entry name" value="AKR_AKR1-5-like"/>
    <property type="match status" value="1"/>
</dbReference>
<dbReference type="Pfam" id="PF00248">
    <property type="entry name" value="Aldo_ket_red"/>
    <property type="match status" value="1"/>
</dbReference>
<evidence type="ECO:0000256" key="1">
    <source>
        <dbReference type="ARBA" id="ARBA00007905"/>
    </source>
</evidence>
<dbReference type="OrthoDB" id="416253at2759"/>
<dbReference type="RefSeq" id="XP_004338630.1">
    <property type="nucleotide sequence ID" value="XM_004338582.1"/>
</dbReference>
<gene>
    <name evidence="8" type="ORF">ACA1_088620</name>
</gene>
<reference evidence="8 9" key="1">
    <citation type="journal article" date="2013" name="Genome Biol.">
        <title>Genome of Acanthamoeba castellanii highlights extensive lateral gene transfer and early evolution of tyrosine kinase signaling.</title>
        <authorList>
            <person name="Clarke M."/>
            <person name="Lohan A.J."/>
            <person name="Liu B."/>
            <person name="Lagkouvardos I."/>
            <person name="Roy S."/>
            <person name="Zafar N."/>
            <person name="Bertelli C."/>
            <person name="Schilde C."/>
            <person name="Kianianmomeni A."/>
            <person name="Burglin T.R."/>
            <person name="Frech C."/>
            <person name="Turcotte B."/>
            <person name="Kopec K.O."/>
            <person name="Synnott J.M."/>
            <person name="Choo C."/>
            <person name="Paponov I."/>
            <person name="Finkler A."/>
            <person name="Soon Heng Tan C."/>
            <person name="Hutchins A.P."/>
            <person name="Weinmeier T."/>
            <person name="Rattei T."/>
            <person name="Chu J.S."/>
            <person name="Gimenez G."/>
            <person name="Irimia M."/>
            <person name="Rigden D.J."/>
            <person name="Fitzpatrick D.A."/>
            <person name="Lorenzo-Morales J."/>
            <person name="Bateman A."/>
            <person name="Chiu C.H."/>
            <person name="Tang P."/>
            <person name="Hegemann P."/>
            <person name="Fromm H."/>
            <person name="Raoult D."/>
            <person name="Greub G."/>
            <person name="Miranda-Saavedra D."/>
            <person name="Chen N."/>
            <person name="Nash P."/>
            <person name="Ginger M.L."/>
            <person name="Horn M."/>
            <person name="Schaap P."/>
            <person name="Caler L."/>
            <person name="Loftus B."/>
        </authorList>
    </citation>
    <scope>NUCLEOTIDE SEQUENCE [LARGE SCALE GENOMIC DNA]</scope>
    <source>
        <strain evidence="8 9">Neff</strain>
    </source>
</reference>
<dbReference type="PROSITE" id="PS00062">
    <property type="entry name" value="ALDOKETO_REDUCTASE_2"/>
    <property type="match status" value="1"/>
</dbReference>
<dbReference type="KEGG" id="acan:ACA1_088620"/>